<evidence type="ECO:0000313" key="2">
    <source>
        <dbReference type="Proteomes" id="UP001500630"/>
    </source>
</evidence>
<protein>
    <submittedName>
        <fullName evidence="1">Uncharacterized protein</fullName>
    </submittedName>
</protein>
<gene>
    <name evidence="1" type="ORF">GCM10022419_106060</name>
</gene>
<proteinExistence type="predicted"/>
<dbReference type="Proteomes" id="UP001500630">
    <property type="component" value="Unassembled WGS sequence"/>
</dbReference>
<evidence type="ECO:0000313" key="1">
    <source>
        <dbReference type="EMBL" id="GAA3604211.1"/>
    </source>
</evidence>
<comment type="caution">
    <text evidence="1">The sequence shown here is derived from an EMBL/GenBank/DDBJ whole genome shotgun (WGS) entry which is preliminary data.</text>
</comment>
<dbReference type="RefSeq" id="WP_345574072.1">
    <property type="nucleotide sequence ID" value="NZ_BAABDQ010000039.1"/>
</dbReference>
<reference evidence="2" key="1">
    <citation type="journal article" date="2019" name="Int. J. Syst. Evol. Microbiol.">
        <title>The Global Catalogue of Microorganisms (GCM) 10K type strain sequencing project: providing services to taxonomists for standard genome sequencing and annotation.</title>
        <authorList>
            <consortium name="The Broad Institute Genomics Platform"/>
            <consortium name="The Broad Institute Genome Sequencing Center for Infectious Disease"/>
            <person name="Wu L."/>
            <person name="Ma J."/>
        </authorList>
    </citation>
    <scope>NUCLEOTIDE SEQUENCE [LARGE SCALE GENOMIC DNA]</scope>
    <source>
        <strain evidence="2">JCM 17326</strain>
    </source>
</reference>
<dbReference type="EMBL" id="BAABDQ010000039">
    <property type="protein sequence ID" value="GAA3604211.1"/>
    <property type="molecule type" value="Genomic_DNA"/>
</dbReference>
<keyword evidence="2" id="KW-1185">Reference proteome</keyword>
<name>A0ABP6ZGT5_9ACTN</name>
<sequence>MWTRTEPVAEIVVDADISDLICFNIFAGAIEAQGKLGIDPAGARSRGRRRLAPRRSRVGLVYQTGGVGGYAQPRFVA</sequence>
<accession>A0ABP6ZGT5</accession>
<organism evidence="1 2">
    <name type="scientific">Nonomuraea rosea</name>
    <dbReference type="NCBI Taxonomy" id="638574"/>
    <lineage>
        <taxon>Bacteria</taxon>
        <taxon>Bacillati</taxon>
        <taxon>Actinomycetota</taxon>
        <taxon>Actinomycetes</taxon>
        <taxon>Streptosporangiales</taxon>
        <taxon>Streptosporangiaceae</taxon>
        <taxon>Nonomuraea</taxon>
    </lineage>
</organism>